<dbReference type="PANTHER" id="PTHR12213:SF0">
    <property type="entry name" value="CORRINOID ADENOSYLTRANSFERASE MMAB"/>
    <property type="match status" value="1"/>
</dbReference>
<feature type="domain" description="Cobalamin adenosyltransferase-like" evidence="5">
    <location>
        <begin position="21"/>
        <end position="177"/>
    </location>
</feature>
<evidence type="ECO:0000256" key="2">
    <source>
        <dbReference type="ARBA" id="ARBA00022741"/>
    </source>
</evidence>
<evidence type="ECO:0000256" key="1">
    <source>
        <dbReference type="ARBA" id="ARBA00022679"/>
    </source>
</evidence>
<evidence type="ECO:0000259" key="5">
    <source>
        <dbReference type="Pfam" id="PF01923"/>
    </source>
</evidence>
<keyword evidence="2" id="KW-0547">Nucleotide-binding</keyword>
<gene>
    <name evidence="6" type="ORF">GCM10007108_03460</name>
</gene>
<dbReference type="AlphaFoldDB" id="A0AA37BQ26"/>
<evidence type="ECO:0000256" key="3">
    <source>
        <dbReference type="ARBA" id="ARBA00022840"/>
    </source>
</evidence>
<dbReference type="NCBIfam" id="TIGR00636">
    <property type="entry name" value="PduO_Nterm"/>
    <property type="match status" value="1"/>
</dbReference>
<dbReference type="Gene3D" id="1.20.1200.10">
    <property type="entry name" value="Cobalamin adenosyltransferase-like"/>
    <property type="match status" value="1"/>
</dbReference>
<reference evidence="6" key="1">
    <citation type="journal article" date="2014" name="Int. J. Syst. Evol. Microbiol.">
        <title>Complete genome sequence of Corynebacterium casei LMG S-19264T (=DSM 44701T), isolated from a smear-ripened cheese.</title>
        <authorList>
            <consortium name="US DOE Joint Genome Institute (JGI-PGF)"/>
            <person name="Walter F."/>
            <person name="Albersmeier A."/>
            <person name="Kalinowski J."/>
            <person name="Ruckert C."/>
        </authorList>
    </citation>
    <scope>NUCLEOTIDE SEQUENCE</scope>
    <source>
        <strain evidence="6">JCM 13583</strain>
    </source>
</reference>
<accession>A0AA37BQ26</accession>
<dbReference type="EMBL" id="BMNY01000001">
    <property type="protein sequence ID" value="GGM68675.1"/>
    <property type="molecule type" value="Genomic_DNA"/>
</dbReference>
<reference evidence="6" key="2">
    <citation type="submission" date="2022-09" db="EMBL/GenBank/DDBJ databases">
        <authorList>
            <person name="Sun Q."/>
            <person name="Ohkuma M."/>
        </authorList>
    </citation>
    <scope>NUCLEOTIDE SEQUENCE</scope>
    <source>
        <strain evidence="6">JCM 13583</strain>
    </source>
</reference>
<proteinExistence type="predicted"/>
<dbReference type="Proteomes" id="UP000632195">
    <property type="component" value="Unassembled WGS sequence"/>
</dbReference>
<dbReference type="Pfam" id="PF01923">
    <property type="entry name" value="Cob_adeno_trans"/>
    <property type="match status" value="1"/>
</dbReference>
<sequence length="197" mass="22651">MVLQVRIGKGYHRGHPNPNVFTRRGDQGETDTGSRKRVAKSSSLINLEGTIDETISFIGFATVKTRWEDIRQDLRTVQEDLFTIGEEITSEGAGRHIDRSRVDWLEERTLEYRKEIGRIDLFVVPDGSEEATSLHICRTVVRRLERLAVSLRTELGFEGTILAYLNRLSSLLFMMALASNRRLGITERIWRFRKEGD</sequence>
<dbReference type="InterPro" id="IPR029499">
    <property type="entry name" value="PduO-typ"/>
</dbReference>
<dbReference type="GO" id="GO:0008817">
    <property type="term" value="F:corrinoid adenosyltransferase activity"/>
    <property type="evidence" value="ECO:0007669"/>
    <property type="project" value="TreeGrafter"/>
</dbReference>
<dbReference type="SUPFAM" id="SSF89028">
    <property type="entry name" value="Cobalamin adenosyltransferase-like"/>
    <property type="match status" value="1"/>
</dbReference>
<comment type="caution">
    <text evidence="6">The sequence shown here is derived from an EMBL/GenBank/DDBJ whole genome shotgun (WGS) entry which is preliminary data.</text>
</comment>
<name>A0AA37BQ26_9ARCH</name>
<organism evidence="6 7">
    <name type="scientific">Thermogymnomonas acidicola</name>
    <dbReference type="NCBI Taxonomy" id="399579"/>
    <lineage>
        <taxon>Archaea</taxon>
        <taxon>Methanobacteriati</taxon>
        <taxon>Thermoplasmatota</taxon>
        <taxon>Thermoplasmata</taxon>
        <taxon>Thermoplasmatales</taxon>
        <taxon>Thermogymnomonas</taxon>
    </lineage>
</organism>
<keyword evidence="3" id="KW-0067">ATP-binding</keyword>
<evidence type="ECO:0000256" key="4">
    <source>
        <dbReference type="SAM" id="MobiDB-lite"/>
    </source>
</evidence>
<evidence type="ECO:0000313" key="7">
    <source>
        <dbReference type="Proteomes" id="UP000632195"/>
    </source>
</evidence>
<dbReference type="InterPro" id="IPR016030">
    <property type="entry name" value="CblAdoTrfase-like"/>
</dbReference>
<dbReference type="InterPro" id="IPR036451">
    <property type="entry name" value="CblAdoTrfase-like_sf"/>
</dbReference>
<feature type="region of interest" description="Disordered" evidence="4">
    <location>
        <begin position="7"/>
        <end position="37"/>
    </location>
</feature>
<protein>
    <submittedName>
        <fullName evidence="6">ATP:cob(I)alamin adenosyltransferase</fullName>
    </submittedName>
</protein>
<keyword evidence="7" id="KW-1185">Reference proteome</keyword>
<keyword evidence="1" id="KW-0808">Transferase</keyword>
<dbReference type="GO" id="GO:0005524">
    <property type="term" value="F:ATP binding"/>
    <property type="evidence" value="ECO:0007669"/>
    <property type="project" value="UniProtKB-KW"/>
</dbReference>
<dbReference type="PANTHER" id="PTHR12213">
    <property type="entry name" value="CORRINOID ADENOSYLTRANSFERASE"/>
    <property type="match status" value="1"/>
</dbReference>
<evidence type="ECO:0000313" key="6">
    <source>
        <dbReference type="EMBL" id="GGM68675.1"/>
    </source>
</evidence>